<dbReference type="Gene3D" id="1.10.287.950">
    <property type="entry name" value="Methyl-accepting chemotaxis protein"/>
    <property type="match status" value="1"/>
</dbReference>
<reference evidence="1" key="2">
    <citation type="submission" date="2023-01" db="EMBL/GenBank/DDBJ databases">
        <title>Draft genome sequence of Agaribacter marinus strain NBRC 110023.</title>
        <authorList>
            <person name="Sun Q."/>
            <person name="Mori K."/>
        </authorList>
    </citation>
    <scope>NUCLEOTIDE SEQUENCE</scope>
    <source>
        <strain evidence="1">NBRC 110023</strain>
    </source>
</reference>
<comment type="caution">
    <text evidence="1">The sequence shown here is derived from an EMBL/GenBank/DDBJ whole genome shotgun (WGS) entry which is preliminary data.</text>
</comment>
<name>A0AA37T2N6_9ALTE</name>
<evidence type="ECO:0000313" key="1">
    <source>
        <dbReference type="EMBL" id="GLR72446.1"/>
    </source>
</evidence>
<sequence length="152" mass="17004">MSSARKNADTAKKMLINFDENSLEEFPVDKFQEIKSRLQSKFKDKQDIRGLVDSTSPNNGAFDYYSVLNSQALSTIQRISIYIDVLNYSIDEVASAIEELSAVSVQINTNMQIIETGSETMLSASEKNSTTVTSLSSEFQHVLTQINEFTLD</sequence>
<gene>
    <name evidence="1" type="ORF">GCM10007852_33540</name>
</gene>
<keyword evidence="2" id="KW-1185">Reference proteome</keyword>
<proteinExistence type="predicted"/>
<dbReference type="AlphaFoldDB" id="A0AA37T2N6"/>
<dbReference type="Proteomes" id="UP001156601">
    <property type="component" value="Unassembled WGS sequence"/>
</dbReference>
<dbReference type="SUPFAM" id="SSF58104">
    <property type="entry name" value="Methyl-accepting chemotaxis protein (MCP) signaling domain"/>
    <property type="match status" value="1"/>
</dbReference>
<dbReference type="EMBL" id="BSOT01000009">
    <property type="protein sequence ID" value="GLR72446.1"/>
    <property type="molecule type" value="Genomic_DNA"/>
</dbReference>
<evidence type="ECO:0008006" key="3">
    <source>
        <dbReference type="Google" id="ProtNLM"/>
    </source>
</evidence>
<evidence type="ECO:0000313" key="2">
    <source>
        <dbReference type="Proteomes" id="UP001156601"/>
    </source>
</evidence>
<organism evidence="1 2">
    <name type="scientific">Agaribacter marinus</name>
    <dbReference type="NCBI Taxonomy" id="1431249"/>
    <lineage>
        <taxon>Bacteria</taxon>
        <taxon>Pseudomonadati</taxon>
        <taxon>Pseudomonadota</taxon>
        <taxon>Gammaproteobacteria</taxon>
        <taxon>Alteromonadales</taxon>
        <taxon>Alteromonadaceae</taxon>
        <taxon>Agaribacter</taxon>
    </lineage>
</organism>
<reference evidence="1" key="1">
    <citation type="journal article" date="2014" name="Int. J. Syst. Evol. Microbiol.">
        <title>Complete genome sequence of Corynebacterium casei LMG S-19264T (=DSM 44701T), isolated from a smear-ripened cheese.</title>
        <authorList>
            <consortium name="US DOE Joint Genome Institute (JGI-PGF)"/>
            <person name="Walter F."/>
            <person name="Albersmeier A."/>
            <person name="Kalinowski J."/>
            <person name="Ruckert C."/>
        </authorList>
    </citation>
    <scope>NUCLEOTIDE SEQUENCE</scope>
    <source>
        <strain evidence="1">NBRC 110023</strain>
    </source>
</reference>
<protein>
    <recommendedName>
        <fullName evidence="3">Methyl-accepting chemotaxis protein</fullName>
    </recommendedName>
</protein>
<accession>A0AA37T2N6</accession>